<name>A0ABP1DHZ5_9APHY</name>
<organism evidence="5 6">
    <name type="scientific">Somion occarium</name>
    <dbReference type="NCBI Taxonomy" id="3059160"/>
    <lineage>
        <taxon>Eukaryota</taxon>
        <taxon>Fungi</taxon>
        <taxon>Dikarya</taxon>
        <taxon>Basidiomycota</taxon>
        <taxon>Agaricomycotina</taxon>
        <taxon>Agaricomycetes</taxon>
        <taxon>Polyporales</taxon>
        <taxon>Cerrenaceae</taxon>
        <taxon>Somion</taxon>
    </lineage>
</organism>
<dbReference type="Gene3D" id="1.10.1280.10">
    <property type="entry name" value="Di-copper center containing domain from catechol oxidase"/>
    <property type="match status" value="1"/>
</dbReference>
<dbReference type="Pfam" id="PF00264">
    <property type="entry name" value="Tyrosinase"/>
    <property type="match status" value="1"/>
</dbReference>
<accession>A0ABP1DHZ5</accession>
<proteinExistence type="predicted"/>
<reference evidence="6" key="1">
    <citation type="submission" date="2024-04" db="EMBL/GenBank/DDBJ databases">
        <authorList>
            <person name="Shaw F."/>
            <person name="Minotto A."/>
        </authorList>
    </citation>
    <scope>NUCLEOTIDE SEQUENCE [LARGE SCALE GENOMIC DNA]</scope>
</reference>
<dbReference type="InterPro" id="IPR002227">
    <property type="entry name" value="Tyrosinase_Cu-bd"/>
</dbReference>
<dbReference type="SUPFAM" id="SSF48056">
    <property type="entry name" value="Di-copper centre-containing domain"/>
    <property type="match status" value="1"/>
</dbReference>
<evidence type="ECO:0000313" key="6">
    <source>
        <dbReference type="Proteomes" id="UP001497453"/>
    </source>
</evidence>
<evidence type="ECO:0000256" key="1">
    <source>
        <dbReference type="ARBA" id="ARBA00022723"/>
    </source>
</evidence>
<gene>
    <name evidence="5" type="ORF">GFSPODELE1_LOCUS6072</name>
</gene>
<dbReference type="PRINTS" id="PR00092">
    <property type="entry name" value="TYROSINASE"/>
</dbReference>
<keyword evidence="1" id="KW-0479">Metal-binding</keyword>
<dbReference type="PANTHER" id="PTHR11474">
    <property type="entry name" value="TYROSINASE FAMILY MEMBER"/>
    <property type="match status" value="1"/>
</dbReference>
<evidence type="ECO:0000256" key="2">
    <source>
        <dbReference type="ARBA" id="ARBA00023008"/>
    </source>
</evidence>
<evidence type="ECO:0000259" key="4">
    <source>
        <dbReference type="PROSITE" id="PS00497"/>
    </source>
</evidence>
<dbReference type="PANTHER" id="PTHR11474:SF126">
    <property type="entry name" value="TYROSINASE-LIKE PROTEIN TYR-1-RELATED"/>
    <property type="match status" value="1"/>
</dbReference>
<dbReference type="EMBL" id="OZ037947">
    <property type="protein sequence ID" value="CAL1706849.1"/>
    <property type="molecule type" value="Genomic_DNA"/>
</dbReference>
<protein>
    <recommendedName>
        <fullName evidence="4">Tyrosinase copper-binding domain-containing protein</fullName>
    </recommendedName>
</protein>
<keyword evidence="6" id="KW-1185">Reference proteome</keyword>
<dbReference type="PROSITE" id="PS00497">
    <property type="entry name" value="TYROSINASE_1"/>
    <property type="match status" value="1"/>
</dbReference>
<dbReference type="Proteomes" id="UP001497453">
    <property type="component" value="Chromosome 4"/>
</dbReference>
<feature type="signal peptide" evidence="3">
    <location>
        <begin position="1"/>
        <end position="25"/>
    </location>
</feature>
<dbReference type="InterPro" id="IPR050316">
    <property type="entry name" value="Tyrosinase/Hemocyanin"/>
</dbReference>
<feature type="chain" id="PRO_5046610138" description="Tyrosinase copper-binding domain-containing protein" evidence="3">
    <location>
        <begin position="26"/>
        <end position="362"/>
    </location>
</feature>
<dbReference type="InterPro" id="IPR008922">
    <property type="entry name" value="Di-copper_centre_dom_sf"/>
</dbReference>
<evidence type="ECO:0000256" key="3">
    <source>
        <dbReference type="SAM" id="SignalP"/>
    </source>
</evidence>
<feature type="domain" description="Tyrosinase copper-binding" evidence="4">
    <location>
        <begin position="98"/>
        <end position="115"/>
    </location>
</feature>
<keyword evidence="2" id="KW-0186">Copper</keyword>
<evidence type="ECO:0000313" key="5">
    <source>
        <dbReference type="EMBL" id="CAL1706849.1"/>
    </source>
</evidence>
<sequence>MTASRALMWGVICLAFSNFYYVVNAAKCTHPVVRREWRTLSIAEKAEWIRAVKCLTTLPHTDALTPLVNPSDIPPVNTSGSYYDDFVYIHMDLNTHIHSTGLFLPWHRWYVSVYEVALKEKCGFKGVSPYWNWSMDASDFEHGTIFQESDREIGLGGWGDPSKDFSVTDGAFYDFTLSYPSPHILRRNFTLQPYIGFGDQEIFTDPAKYANTSFTFSEMRKLTTGYEGDFKGFQKYFEATEGAHGSVHLIMGGDLGGSCPASAINCTGGPTFSANEPMFWLHHAMVDKVWYDWQRKHAVNFWAYEGGSVQNLTSLAAIDEYPNGMPPALSLNSIIPSDGLFPEVTIADVFNTTGGYLCYVYE</sequence>
<keyword evidence="3" id="KW-0732">Signal</keyword>